<dbReference type="HOGENOM" id="CLU_026152_0_0_9"/>
<reference evidence="2 3" key="1">
    <citation type="journal article" date="2011" name="J. Bacteriol.">
        <title>Genome sequence of Brevibacillus laterosporus LMG 15441, a pathogen of invertebrates.</title>
        <authorList>
            <person name="Djukic M."/>
            <person name="Poehlein A."/>
            <person name="Thurmer A."/>
            <person name="Daniel R."/>
        </authorList>
    </citation>
    <scope>NUCLEOTIDE SEQUENCE [LARGE SCALE GENOMIC DNA]</scope>
    <source>
        <strain evidence="2 3">LMG 15441</strain>
    </source>
</reference>
<dbReference type="AlphaFoldDB" id="A0A075R068"/>
<dbReference type="EMBL" id="CP007806">
    <property type="protein sequence ID" value="AIG24831.1"/>
    <property type="molecule type" value="Genomic_DNA"/>
</dbReference>
<name>A0A075R068_BRELA</name>
<dbReference type="InterPro" id="IPR002881">
    <property type="entry name" value="DUF58"/>
</dbReference>
<keyword evidence="3" id="KW-1185">Reference proteome</keyword>
<dbReference type="eggNOG" id="COG1721">
    <property type="taxonomic scope" value="Bacteria"/>
</dbReference>
<dbReference type="PANTHER" id="PTHR34351">
    <property type="entry name" value="SLR1927 PROTEIN-RELATED"/>
    <property type="match status" value="1"/>
</dbReference>
<dbReference type="PANTHER" id="PTHR34351:SF2">
    <property type="entry name" value="DUF58 DOMAIN-CONTAINING PROTEIN"/>
    <property type="match status" value="1"/>
</dbReference>
<dbReference type="Pfam" id="PF01882">
    <property type="entry name" value="DUF58"/>
    <property type="match status" value="1"/>
</dbReference>
<organism evidence="2 3">
    <name type="scientific">Brevibacillus laterosporus LMG 15441</name>
    <dbReference type="NCBI Taxonomy" id="1042163"/>
    <lineage>
        <taxon>Bacteria</taxon>
        <taxon>Bacillati</taxon>
        <taxon>Bacillota</taxon>
        <taxon>Bacilli</taxon>
        <taxon>Bacillales</taxon>
        <taxon>Paenibacillaceae</taxon>
        <taxon>Brevibacillus</taxon>
    </lineage>
</organism>
<feature type="domain" description="DUF58" evidence="1">
    <location>
        <begin position="199"/>
        <end position="307"/>
    </location>
</feature>
<sequence>MKQRKYNKALLALLVLICYVYAQFQGGFVSWFLFYSACILGIYEGLTYLLMFATLEVTREVDRQRLKEGDDVMITLTFRRRFWFPLGWNLIVEPLPDKLSGYFEPHQQVIFPGFKREQVIHYLIPAIPRGHYQMKECILVGGDFFGFLHRQKKIELFNDFLVYPSYKQISHWSAGDGRISGNVHVAHLRSDDVAAVRGVREYQRGDRLSQIHWRASARGHGLKTKEFEHQAMNQLIFFLDVQKPASTQIHHHIFETSVKLTASLIYYSSINMHSYGFVARGKERIIIPPAISQQHFFRVFDQLARVHSDGEDSFARVIGREAMEFPKGYTLALITSALTKDLVLQVGNLARSGRNIQLFWVHDHVIPTVEENEALKRLRSVKVMCTPVHVDAYEELKQIGGA</sequence>
<gene>
    <name evidence="2" type="ORF">BRLA_c004730</name>
</gene>
<accession>A0A075R068</accession>
<evidence type="ECO:0000259" key="1">
    <source>
        <dbReference type="Pfam" id="PF01882"/>
    </source>
</evidence>
<evidence type="ECO:0000313" key="2">
    <source>
        <dbReference type="EMBL" id="AIG24831.1"/>
    </source>
</evidence>
<dbReference type="STRING" id="1042163.BRLA_c004730"/>
<dbReference type="RefSeq" id="WP_003335710.1">
    <property type="nucleotide sequence ID" value="NZ_CP007806.1"/>
</dbReference>
<dbReference type="KEGG" id="blr:BRLA_c004730"/>
<proteinExistence type="predicted"/>
<protein>
    <recommendedName>
        <fullName evidence="1">DUF58 domain-containing protein</fullName>
    </recommendedName>
</protein>
<dbReference type="Proteomes" id="UP000005850">
    <property type="component" value="Chromosome"/>
</dbReference>
<evidence type="ECO:0000313" key="3">
    <source>
        <dbReference type="Proteomes" id="UP000005850"/>
    </source>
</evidence>